<reference evidence="2" key="1">
    <citation type="submission" date="2022-08" db="UniProtKB">
        <authorList>
            <consortium name="EnsemblMetazoa"/>
        </authorList>
    </citation>
    <scope>IDENTIFICATION</scope>
    <source>
        <strain evidence="2">Israel</strain>
    </source>
</reference>
<organism evidence="2 3">
    <name type="scientific">Phlebotomus papatasi</name>
    <name type="common">Sandfly</name>
    <dbReference type="NCBI Taxonomy" id="29031"/>
    <lineage>
        <taxon>Eukaryota</taxon>
        <taxon>Metazoa</taxon>
        <taxon>Ecdysozoa</taxon>
        <taxon>Arthropoda</taxon>
        <taxon>Hexapoda</taxon>
        <taxon>Insecta</taxon>
        <taxon>Pterygota</taxon>
        <taxon>Neoptera</taxon>
        <taxon>Endopterygota</taxon>
        <taxon>Diptera</taxon>
        <taxon>Nematocera</taxon>
        <taxon>Psychodoidea</taxon>
        <taxon>Psychodidae</taxon>
        <taxon>Phlebotomus</taxon>
        <taxon>Phlebotomus</taxon>
    </lineage>
</organism>
<dbReference type="AlphaFoldDB" id="A0A1B0D8U0"/>
<evidence type="ECO:0000313" key="3">
    <source>
        <dbReference type="Proteomes" id="UP000092462"/>
    </source>
</evidence>
<protein>
    <submittedName>
        <fullName evidence="2">Uncharacterized protein</fullName>
    </submittedName>
</protein>
<dbReference type="EMBL" id="AJVK01027732">
    <property type="status" value="NOT_ANNOTATED_CDS"/>
    <property type="molecule type" value="Genomic_DNA"/>
</dbReference>
<dbReference type="VEuPathDB" id="VectorBase:PPAI003963"/>
<dbReference type="VEuPathDB" id="VectorBase:PPAPM1_000905"/>
<name>A0A1B0D8U0_PHLPP</name>
<sequence length="247" mass="28554">MEERNDLIDKNELAWKLLERELGSPIPGYLKIILTQESFTSFAVLGAMPVDIKEKLENTAKSDFMDFDKAQQQELLKKCRNGDINNFKLREGDVILLRLIKSTIVDKGVHYLNDQFLCEYKRRKRSLPKENPGGEEKNADVGPKPEKRQSVAIDSNPDLDEWRKKIVKIPNVWIANSFNCRDKHAYFITEKEVKINVTEVSIGTTIKCRICYHDIKILTDAQEGRTIKFIISNFSRHCKTHEVSCKP</sequence>
<keyword evidence="3" id="KW-1185">Reference proteome</keyword>
<accession>A0A1B0D8U0</accession>
<feature type="compositionally biased region" description="Basic and acidic residues" evidence="1">
    <location>
        <begin position="132"/>
        <end position="149"/>
    </location>
</feature>
<dbReference type="Proteomes" id="UP000092462">
    <property type="component" value="Unassembled WGS sequence"/>
</dbReference>
<feature type="region of interest" description="Disordered" evidence="1">
    <location>
        <begin position="127"/>
        <end position="151"/>
    </location>
</feature>
<dbReference type="EnsemblMetazoa" id="PPAI003963-RA">
    <property type="protein sequence ID" value="PPAI003963-PA"/>
    <property type="gene ID" value="PPAI003963"/>
</dbReference>
<evidence type="ECO:0000313" key="2">
    <source>
        <dbReference type="EnsemblMetazoa" id="PPAI003963-PA"/>
    </source>
</evidence>
<evidence type="ECO:0000256" key="1">
    <source>
        <dbReference type="SAM" id="MobiDB-lite"/>
    </source>
</evidence>
<proteinExistence type="predicted"/>